<feature type="transmembrane region" description="Helical" evidence="1">
    <location>
        <begin position="40"/>
        <end position="58"/>
    </location>
</feature>
<dbReference type="Gene3D" id="2.130.10.10">
    <property type="entry name" value="YVTN repeat-like/Quinoprotein amine dehydrogenase"/>
    <property type="match status" value="1"/>
</dbReference>
<evidence type="ECO:0000256" key="1">
    <source>
        <dbReference type="SAM" id="Phobius"/>
    </source>
</evidence>
<dbReference type="InterPro" id="IPR015943">
    <property type="entry name" value="WD40/YVTN_repeat-like_dom_sf"/>
</dbReference>
<dbReference type="RefSeq" id="WP_203794745.1">
    <property type="nucleotide sequence ID" value="NZ_BAAAQE010000088.1"/>
</dbReference>
<keyword evidence="1" id="KW-0472">Membrane</keyword>
<evidence type="ECO:0000313" key="2">
    <source>
        <dbReference type="EMBL" id="GID53724.1"/>
    </source>
</evidence>
<protein>
    <recommendedName>
        <fullName evidence="4">Pyrrolo-quinoline quinone</fullName>
    </recommendedName>
</protein>
<evidence type="ECO:0008006" key="4">
    <source>
        <dbReference type="Google" id="ProtNLM"/>
    </source>
</evidence>
<dbReference type="InterPro" id="IPR011047">
    <property type="entry name" value="Quinoprotein_ADH-like_sf"/>
</dbReference>
<dbReference type="SUPFAM" id="SSF50998">
    <property type="entry name" value="Quinoprotein alcohol dehydrogenase-like"/>
    <property type="match status" value="1"/>
</dbReference>
<dbReference type="Proteomes" id="UP000612282">
    <property type="component" value="Unassembled WGS sequence"/>
</dbReference>
<dbReference type="EMBL" id="BOMG01000033">
    <property type="protein sequence ID" value="GID53724.1"/>
    <property type="molecule type" value="Genomic_DNA"/>
</dbReference>
<keyword evidence="1" id="KW-1133">Transmembrane helix</keyword>
<reference evidence="2 3" key="1">
    <citation type="submission" date="2021-01" db="EMBL/GenBank/DDBJ databases">
        <title>Whole genome shotgun sequence of Actinoplanes couchii NBRC 106145.</title>
        <authorList>
            <person name="Komaki H."/>
            <person name="Tamura T."/>
        </authorList>
    </citation>
    <scope>NUCLEOTIDE SEQUENCE [LARGE SCALE GENOMIC DNA]</scope>
    <source>
        <strain evidence="2 3">NBRC 106145</strain>
    </source>
</reference>
<gene>
    <name evidence="2" type="ORF">Aco03nite_021280</name>
</gene>
<comment type="caution">
    <text evidence="2">The sequence shown here is derived from an EMBL/GenBank/DDBJ whole genome shotgun (WGS) entry which is preliminary data.</text>
</comment>
<name>A0ABQ3X5E7_9ACTN</name>
<accession>A0ABQ3X5E7</accession>
<keyword evidence="1" id="KW-0812">Transmembrane</keyword>
<keyword evidence="3" id="KW-1185">Reference proteome</keyword>
<proteinExistence type="predicted"/>
<sequence length="468" mass="49999">MSADLDELFTALGRQADTIPLAGAEPARERGRRRRNRNRAVLAAAAVLLILAGTGLVVNREQRAEPILPATSPARIRGLAPVGEPFRIADGRAWSGARISGNRVIGFSVDAEGRHVTAARDVTTGKTLWTLSDLAGPDRGFYRGVATTPDSVILLLEKEAEGERALEFHDPRTGARRWELPHTIDDQLVLHTEVLARLVGATGTIEGYDLITGKRLWSAPATGNRLMTGMRAAGDPDEAGGLFHPSSEKVYPVTDDRLILASAGGRIETRDIRTGKILAVNRGRAGIQDLSAYEGRAYVTEPDGVGSPAGTLYRPPAPWSVTRSFGCGTDRLCVYEENGAAARLTLLAQPDGTVLRTTGAVPLIGFNATRLGHVFTSGGGDKGTALYDESGEARYSDNGIGGFVDDGNALTLTRDAGDGRFTARGVSNIDFRSVKLGTMPEISGRCDWNTDLLTCPAGAEVLIWRFTR</sequence>
<evidence type="ECO:0000313" key="3">
    <source>
        <dbReference type="Proteomes" id="UP000612282"/>
    </source>
</evidence>
<organism evidence="2 3">
    <name type="scientific">Actinoplanes couchii</name>
    <dbReference type="NCBI Taxonomy" id="403638"/>
    <lineage>
        <taxon>Bacteria</taxon>
        <taxon>Bacillati</taxon>
        <taxon>Actinomycetota</taxon>
        <taxon>Actinomycetes</taxon>
        <taxon>Micromonosporales</taxon>
        <taxon>Micromonosporaceae</taxon>
        <taxon>Actinoplanes</taxon>
    </lineage>
</organism>